<dbReference type="OrthoDB" id="1594986at2759"/>
<proteinExistence type="predicted"/>
<organism evidence="3 4">
    <name type="scientific">Wuchereria bancrofti</name>
    <dbReference type="NCBI Taxonomy" id="6293"/>
    <lineage>
        <taxon>Eukaryota</taxon>
        <taxon>Metazoa</taxon>
        <taxon>Ecdysozoa</taxon>
        <taxon>Nematoda</taxon>
        <taxon>Chromadorea</taxon>
        <taxon>Rhabditida</taxon>
        <taxon>Spirurina</taxon>
        <taxon>Spiruromorpha</taxon>
        <taxon>Filarioidea</taxon>
        <taxon>Onchocercidae</taxon>
        <taxon>Wuchereria</taxon>
    </lineage>
</organism>
<dbReference type="SMART" id="SM00666">
    <property type="entry name" value="PB1"/>
    <property type="match status" value="1"/>
</dbReference>
<evidence type="ECO:0000313" key="4">
    <source>
        <dbReference type="Proteomes" id="UP000270924"/>
    </source>
</evidence>
<dbReference type="EMBL" id="UYWW01005121">
    <property type="protein sequence ID" value="VDM13945.1"/>
    <property type="molecule type" value="Genomic_DNA"/>
</dbReference>
<protein>
    <recommendedName>
        <fullName evidence="2">PB1 domain-containing protein</fullName>
    </recommendedName>
</protein>
<name>A0A3P7FXQ9_WUCBA</name>
<keyword evidence="4" id="KW-1185">Reference proteome</keyword>
<evidence type="ECO:0000313" key="3">
    <source>
        <dbReference type="EMBL" id="VDM13945.1"/>
    </source>
</evidence>
<dbReference type="PROSITE" id="PS51745">
    <property type="entry name" value="PB1"/>
    <property type="match status" value="1"/>
</dbReference>
<dbReference type="Proteomes" id="UP000270924">
    <property type="component" value="Unassembled WGS sequence"/>
</dbReference>
<dbReference type="InterPro" id="IPR033512">
    <property type="entry name" value="TFG"/>
</dbReference>
<feature type="region of interest" description="Disordered" evidence="1">
    <location>
        <begin position="188"/>
        <end position="216"/>
    </location>
</feature>
<evidence type="ECO:0000259" key="2">
    <source>
        <dbReference type="PROSITE" id="PS51745"/>
    </source>
</evidence>
<dbReference type="PANTHER" id="PTHR15335:SF7">
    <property type="entry name" value="PROTEIN TFG"/>
    <property type="match status" value="1"/>
</dbReference>
<dbReference type="SUPFAM" id="SSF54277">
    <property type="entry name" value="CAD &amp; PB1 domains"/>
    <property type="match status" value="1"/>
</dbReference>
<evidence type="ECO:0000256" key="1">
    <source>
        <dbReference type="SAM" id="MobiDB-lite"/>
    </source>
</evidence>
<dbReference type="AlphaFoldDB" id="A0A3P7FXQ9"/>
<dbReference type="GO" id="GO:0048208">
    <property type="term" value="P:COPII vesicle coating"/>
    <property type="evidence" value="ECO:0007669"/>
    <property type="project" value="InterPro"/>
</dbReference>
<dbReference type="GO" id="GO:0070971">
    <property type="term" value="C:endoplasmic reticulum exit site"/>
    <property type="evidence" value="ECO:0007669"/>
    <property type="project" value="TreeGrafter"/>
</dbReference>
<dbReference type="InterPro" id="IPR000270">
    <property type="entry name" value="PB1_dom"/>
</dbReference>
<feature type="domain" description="PB1" evidence="2">
    <location>
        <begin position="9"/>
        <end position="92"/>
    </location>
</feature>
<gene>
    <name evidence="3" type="ORF">WBA_LOCUS7331</name>
</gene>
<dbReference type="Gene3D" id="3.10.20.90">
    <property type="entry name" value="Phosphatidylinositol 3-kinase Catalytic Subunit, Chain A, domain 1"/>
    <property type="match status" value="1"/>
</dbReference>
<sequence>MVSNGKVVTTTLKARYGSDVRKMTIHHSDDMSYNDLVLMMQRIFKLQSSTNISLKYKDEDGDYITLADDTDLLLALQTETKLSIIVLSDESDSTQIMKLENELEMVRDTAVSVLETLKAIKITKMNKCEVIRESTTDSLMKNSESVATIQPSVHEQVNNLTSTYGAPLSAKIDSPSKDALHKKLMDGISLPPATPDIQNSHSTSSREGSHSEPNTEIDISSSTHLITSSFPPAQHGNFVFLFFSLFCFH</sequence>
<accession>A0A3P7FXQ9</accession>
<dbReference type="GO" id="GO:0042802">
    <property type="term" value="F:identical protein binding"/>
    <property type="evidence" value="ECO:0007669"/>
    <property type="project" value="InterPro"/>
</dbReference>
<dbReference type="PANTHER" id="PTHR15335">
    <property type="entry name" value="PROTEIN TFG"/>
    <property type="match status" value="1"/>
</dbReference>
<dbReference type="InterPro" id="IPR053793">
    <property type="entry name" value="PB1-like"/>
</dbReference>
<reference evidence="3 4" key="1">
    <citation type="submission" date="2018-11" db="EMBL/GenBank/DDBJ databases">
        <authorList>
            <consortium name="Pathogen Informatics"/>
        </authorList>
    </citation>
    <scope>NUCLEOTIDE SEQUENCE [LARGE SCALE GENOMIC DNA]</scope>
</reference>
<dbReference type="Pfam" id="PF00564">
    <property type="entry name" value="PB1"/>
    <property type="match status" value="1"/>
</dbReference>
<dbReference type="InParanoid" id="A0A3P7FXQ9"/>